<protein>
    <submittedName>
        <fullName evidence="2">Uncharacterized protein</fullName>
    </submittedName>
</protein>
<proteinExistence type="predicted"/>
<feature type="compositionally biased region" description="Basic and acidic residues" evidence="1">
    <location>
        <begin position="24"/>
        <end position="34"/>
    </location>
</feature>
<evidence type="ECO:0000313" key="2">
    <source>
        <dbReference type="EMBL" id="KAL3097853.1"/>
    </source>
</evidence>
<accession>A0ABD2K567</accession>
<evidence type="ECO:0000256" key="1">
    <source>
        <dbReference type="SAM" id="MobiDB-lite"/>
    </source>
</evidence>
<dbReference type="Proteomes" id="UP001620645">
    <property type="component" value="Unassembled WGS sequence"/>
</dbReference>
<dbReference type="AlphaFoldDB" id="A0ABD2K567"/>
<sequence length="73" mass="8724">MGKGEKKKAEWRGNVRLAEGSDSEETKEQMRRSTDQSSVGWHNRLVHYFPFFATLRQTYRHIPPREKRRAYAE</sequence>
<evidence type="ECO:0000313" key="3">
    <source>
        <dbReference type="Proteomes" id="UP001620645"/>
    </source>
</evidence>
<reference evidence="2 3" key="1">
    <citation type="submission" date="2024-10" db="EMBL/GenBank/DDBJ databases">
        <authorList>
            <person name="Kim D."/>
        </authorList>
    </citation>
    <scope>NUCLEOTIDE SEQUENCE [LARGE SCALE GENOMIC DNA]</scope>
    <source>
        <strain evidence="2">Taebaek</strain>
    </source>
</reference>
<organism evidence="2 3">
    <name type="scientific">Heterodera schachtii</name>
    <name type="common">Sugarbeet cyst nematode worm</name>
    <name type="synonym">Tylenchus schachtii</name>
    <dbReference type="NCBI Taxonomy" id="97005"/>
    <lineage>
        <taxon>Eukaryota</taxon>
        <taxon>Metazoa</taxon>
        <taxon>Ecdysozoa</taxon>
        <taxon>Nematoda</taxon>
        <taxon>Chromadorea</taxon>
        <taxon>Rhabditida</taxon>
        <taxon>Tylenchina</taxon>
        <taxon>Tylenchomorpha</taxon>
        <taxon>Tylenchoidea</taxon>
        <taxon>Heteroderidae</taxon>
        <taxon>Heteroderinae</taxon>
        <taxon>Heterodera</taxon>
    </lineage>
</organism>
<dbReference type="EMBL" id="JBICCN010000053">
    <property type="protein sequence ID" value="KAL3097853.1"/>
    <property type="molecule type" value="Genomic_DNA"/>
</dbReference>
<feature type="region of interest" description="Disordered" evidence="1">
    <location>
        <begin position="1"/>
        <end position="38"/>
    </location>
</feature>
<gene>
    <name evidence="2" type="ORF">niasHS_000588</name>
</gene>
<name>A0ABD2K567_HETSC</name>
<comment type="caution">
    <text evidence="2">The sequence shown here is derived from an EMBL/GenBank/DDBJ whole genome shotgun (WGS) entry which is preliminary data.</text>
</comment>
<keyword evidence="3" id="KW-1185">Reference proteome</keyword>